<dbReference type="Proteomes" id="UP000297245">
    <property type="component" value="Unassembled WGS sequence"/>
</dbReference>
<dbReference type="EMBL" id="ML179070">
    <property type="protein sequence ID" value="THV03146.1"/>
    <property type="molecule type" value="Genomic_DNA"/>
</dbReference>
<protein>
    <submittedName>
        <fullName evidence="1">Uncharacterized protein</fullName>
    </submittedName>
</protein>
<organism evidence="1 2">
    <name type="scientific">Dendrothele bispora (strain CBS 962.96)</name>
    <dbReference type="NCBI Taxonomy" id="1314807"/>
    <lineage>
        <taxon>Eukaryota</taxon>
        <taxon>Fungi</taxon>
        <taxon>Dikarya</taxon>
        <taxon>Basidiomycota</taxon>
        <taxon>Agaricomycotina</taxon>
        <taxon>Agaricomycetes</taxon>
        <taxon>Agaricomycetidae</taxon>
        <taxon>Agaricales</taxon>
        <taxon>Agaricales incertae sedis</taxon>
        <taxon>Dendrothele</taxon>
    </lineage>
</organism>
<gene>
    <name evidence="1" type="ORF">K435DRAFT_852213</name>
</gene>
<reference evidence="1 2" key="1">
    <citation type="journal article" date="2019" name="Nat. Ecol. Evol.">
        <title>Megaphylogeny resolves global patterns of mushroom evolution.</title>
        <authorList>
            <person name="Varga T."/>
            <person name="Krizsan K."/>
            <person name="Foldi C."/>
            <person name="Dima B."/>
            <person name="Sanchez-Garcia M."/>
            <person name="Sanchez-Ramirez S."/>
            <person name="Szollosi G.J."/>
            <person name="Szarkandi J.G."/>
            <person name="Papp V."/>
            <person name="Albert L."/>
            <person name="Andreopoulos W."/>
            <person name="Angelini C."/>
            <person name="Antonin V."/>
            <person name="Barry K.W."/>
            <person name="Bougher N.L."/>
            <person name="Buchanan P."/>
            <person name="Buyck B."/>
            <person name="Bense V."/>
            <person name="Catcheside P."/>
            <person name="Chovatia M."/>
            <person name="Cooper J."/>
            <person name="Damon W."/>
            <person name="Desjardin D."/>
            <person name="Finy P."/>
            <person name="Geml J."/>
            <person name="Haridas S."/>
            <person name="Hughes K."/>
            <person name="Justo A."/>
            <person name="Karasinski D."/>
            <person name="Kautmanova I."/>
            <person name="Kiss B."/>
            <person name="Kocsube S."/>
            <person name="Kotiranta H."/>
            <person name="LaButti K.M."/>
            <person name="Lechner B.E."/>
            <person name="Liimatainen K."/>
            <person name="Lipzen A."/>
            <person name="Lukacs Z."/>
            <person name="Mihaltcheva S."/>
            <person name="Morgado L.N."/>
            <person name="Niskanen T."/>
            <person name="Noordeloos M.E."/>
            <person name="Ohm R.A."/>
            <person name="Ortiz-Santana B."/>
            <person name="Ovrebo C."/>
            <person name="Racz N."/>
            <person name="Riley R."/>
            <person name="Savchenko A."/>
            <person name="Shiryaev A."/>
            <person name="Soop K."/>
            <person name="Spirin V."/>
            <person name="Szebenyi C."/>
            <person name="Tomsovsky M."/>
            <person name="Tulloss R.E."/>
            <person name="Uehling J."/>
            <person name="Grigoriev I.V."/>
            <person name="Vagvolgyi C."/>
            <person name="Papp T."/>
            <person name="Martin F.M."/>
            <person name="Miettinen O."/>
            <person name="Hibbett D.S."/>
            <person name="Nagy L.G."/>
        </authorList>
    </citation>
    <scope>NUCLEOTIDE SEQUENCE [LARGE SCALE GENOMIC DNA]</scope>
    <source>
        <strain evidence="1 2">CBS 962.96</strain>
    </source>
</reference>
<dbReference type="AlphaFoldDB" id="A0A4V4HHL0"/>
<name>A0A4V4HHL0_DENBC</name>
<evidence type="ECO:0000313" key="1">
    <source>
        <dbReference type="EMBL" id="THV03146.1"/>
    </source>
</evidence>
<proteinExistence type="predicted"/>
<sequence>MPTSTSSATTSLKLFGAPMIESSVEAHGFKNQIYQSSAVSMSTPCYSQRESLYNIPIGASSHSLPLGEYTRGVLSCMDYPIPYLCMYTYGSVFSNLNVTVRIHFREKVSYINQPLQLTSTIDILY</sequence>
<evidence type="ECO:0000313" key="2">
    <source>
        <dbReference type="Proteomes" id="UP000297245"/>
    </source>
</evidence>
<keyword evidence="2" id="KW-1185">Reference proteome</keyword>
<accession>A0A4V4HHL0</accession>